<dbReference type="PANTHER" id="PTHR34282">
    <property type="entry name" value="OS01G0228800 PROTEIN-RELATED"/>
    <property type="match status" value="1"/>
</dbReference>
<feature type="compositionally biased region" description="Polar residues" evidence="1">
    <location>
        <begin position="260"/>
        <end position="308"/>
    </location>
</feature>
<feature type="region of interest" description="Disordered" evidence="1">
    <location>
        <begin position="728"/>
        <end position="761"/>
    </location>
</feature>
<dbReference type="Pfam" id="PF14309">
    <property type="entry name" value="DUF4378"/>
    <property type="match status" value="1"/>
</dbReference>
<proteinExistence type="predicted"/>
<accession>A0AA41V750</accession>
<feature type="region of interest" description="Disordered" evidence="1">
    <location>
        <begin position="238"/>
        <end position="318"/>
    </location>
</feature>
<dbReference type="Proteomes" id="UP001177140">
    <property type="component" value="Unassembled WGS sequence"/>
</dbReference>
<evidence type="ECO:0000313" key="4">
    <source>
        <dbReference type="Proteomes" id="UP001177140"/>
    </source>
</evidence>
<dbReference type="PANTHER" id="PTHR34282:SF1">
    <property type="entry name" value="DUF3741 DOMAIN-CONTAINING PROTEIN"/>
    <property type="match status" value="1"/>
</dbReference>
<sequence>MSRQTEFTQKVLHDLRRRKEHMAMSQTLKDSNQNQTPADIYRKFKQASQGSKETNPYGSIASTSHYVNGWYSNGQDSSFPKKESSKQIMPIGGGRARSSQNIADLSMALTFALKNNGKHKRMGSTENSMSTFLRHSGKVDSVDGGSGLPSSGRFPTPSLVQIQEISNGAEKLNQILTGCYDGLNYDKYSVEIGHELLKGAMDLEESLIMLVNLQGVSEHMVIPQRKQRTIRLVEVEEDTSHTTETVTKQMKSDRPKFSFNRPSRNSAEDVQQATTSNLVKQKQLTLYSPSEPQKISSAKQAPTTSNETVSHRRSASCGEITSTITTLTNPNKHSRSDSQLQKGRLSNVIAKLMGLEEFPITTESRAGGLDDQAIKQESSVDYNSRKLHETAKKTEPETVRIEKLRLQTDEQKMPPTNNSDSQFADRSLVRQNETSERVVHKEKLHPRGPKNAIVLAREQEKQTRQNKLNMKEQKNTRNGDTKEKVFEDELHMQRRIRKQPELVFDKQEKAATKETMLQKEKINAKDKLLTSTKQEKPQQNIPRQPRHKLRRTELKNLKRQAAKEQMTVKKKPHLENPEETEVMRTINSSRSIHDIVDLQHKLINTIPATVNKTPENGDAVKRSNHEDLGSQQNITKLNPKLKKPTKENFHHRLMATDRDTNEEISEVVTTKPVSITLMQNKVEGVASLKIVPPRIVEEKLGSDSLDKQDMSLKQPALVLEELEKRRHERNVAQASIRPTKEEEEEEEEEETNMRSPESMEATHTIPEVTQEANIQSPISREAMHTISEVTPALSSSAAEEYQMLNEWQIITSNAGIRKTTGVSEPLQASVMLLSEDQPFKSTDNSIQIKALQKGSIIDVSKPLQEDSPKSEILGSPPANEDHLKQILLKSRVFLNAAVALFKLQIPVGSLHCSANKCQDEDSKLLLDCAYESMRRKGKIRKLTYNPCISNSIGYKKVRCLDSLVKELHEDLETYKYSANEHIEDEASHLHHLLQKDIENKNPVVNCMWDFEWNDTMFSCVEKEEVVRDVEKHVLNRLLDEITRDFLHSSVAIC</sequence>
<gene>
    <name evidence="3" type="ORF">MKW94_010770</name>
</gene>
<keyword evidence="4" id="KW-1185">Reference proteome</keyword>
<evidence type="ECO:0000313" key="3">
    <source>
        <dbReference type="EMBL" id="MCL7033231.1"/>
    </source>
</evidence>
<feature type="compositionally biased region" description="Acidic residues" evidence="1">
    <location>
        <begin position="741"/>
        <end position="750"/>
    </location>
</feature>
<feature type="compositionally biased region" description="Polar residues" evidence="1">
    <location>
        <begin position="414"/>
        <end position="432"/>
    </location>
</feature>
<evidence type="ECO:0000259" key="2">
    <source>
        <dbReference type="Pfam" id="PF14309"/>
    </source>
</evidence>
<dbReference type="AlphaFoldDB" id="A0AA41V750"/>
<feature type="region of interest" description="Disordered" evidence="1">
    <location>
        <begin position="404"/>
        <end position="484"/>
    </location>
</feature>
<comment type="caution">
    <text evidence="3">The sequence shown here is derived from an EMBL/GenBank/DDBJ whole genome shotgun (WGS) entry which is preliminary data.</text>
</comment>
<protein>
    <recommendedName>
        <fullName evidence="2">DUF4378 domain-containing protein</fullName>
    </recommendedName>
</protein>
<evidence type="ECO:0000256" key="1">
    <source>
        <dbReference type="SAM" id="MobiDB-lite"/>
    </source>
</evidence>
<feature type="compositionally biased region" description="Basic and acidic residues" evidence="1">
    <location>
        <begin position="514"/>
        <end position="536"/>
    </location>
</feature>
<reference evidence="3" key="1">
    <citation type="submission" date="2022-03" db="EMBL/GenBank/DDBJ databases">
        <title>A functionally conserved STORR gene fusion in Papaver species that diverged 16.8 million years ago.</title>
        <authorList>
            <person name="Catania T."/>
        </authorList>
    </citation>
    <scope>NUCLEOTIDE SEQUENCE</scope>
    <source>
        <strain evidence="3">S-191538</strain>
    </source>
</reference>
<dbReference type="InterPro" id="IPR025486">
    <property type="entry name" value="DUF4378"/>
</dbReference>
<dbReference type="EMBL" id="JAJJMA010131962">
    <property type="protein sequence ID" value="MCL7033231.1"/>
    <property type="molecule type" value="Genomic_DNA"/>
</dbReference>
<feature type="region of interest" description="Disordered" evidence="1">
    <location>
        <begin position="514"/>
        <end position="551"/>
    </location>
</feature>
<feature type="region of interest" description="Disordered" evidence="1">
    <location>
        <begin position="76"/>
        <end position="97"/>
    </location>
</feature>
<organism evidence="3 4">
    <name type="scientific">Papaver nudicaule</name>
    <name type="common">Iceland poppy</name>
    <dbReference type="NCBI Taxonomy" id="74823"/>
    <lineage>
        <taxon>Eukaryota</taxon>
        <taxon>Viridiplantae</taxon>
        <taxon>Streptophyta</taxon>
        <taxon>Embryophyta</taxon>
        <taxon>Tracheophyta</taxon>
        <taxon>Spermatophyta</taxon>
        <taxon>Magnoliopsida</taxon>
        <taxon>Ranunculales</taxon>
        <taxon>Papaveraceae</taxon>
        <taxon>Papaveroideae</taxon>
        <taxon>Papaver</taxon>
    </lineage>
</organism>
<name>A0AA41V750_PAPNU</name>
<feature type="compositionally biased region" description="Basic and acidic residues" evidence="1">
    <location>
        <begin position="457"/>
        <end position="484"/>
    </location>
</feature>
<feature type="domain" description="DUF4378" evidence="2">
    <location>
        <begin position="913"/>
        <end position="1040"/>
    </location>
</feature>